<feature type="transmembrane region" description="Helical" evidence="1">
    <location>
        <begin position="7"/>
        <end position="28"/>
    </location>
</feature>
<keyword evidence="1" id="KW-0472">Membrane</keyword>
<reference evidence="2" key="1">
    <citation type="submission" date="2021-03" db="EMBL/GenBank/DDBJ databases">
        <title>Streptomyces strains.</title>
        <authorList>
            <person name="Lund M.B."/>
            <person name="Toerring T."/>
        </authorList>
    </citation>
    <scope>NUCLEOTIDE SEQUENCE</scope>
    <source>
        <strain evidence="2">JCM 4242</strain>
    </source>
</reference>
<dbReference type="RefSeq" id="WP_207246523.1">
    <property type="nucleotide sequence ID" value="NZ_JAFMOF010000001.1"/>
</dbReference>
<protein>
    <submittedName>
        <fullName evidence="2">Uncharacterized protein</fullName>
    </submittedName>
</protein>
<evidence type="ECO:0000256" key="1">
    <source>
        <dbReference type="SAM" id="Phobius"/>
    </source>
</evidence>
<keyword evidence="1" id="KW-0812">Transmembrane</keyword>
<dbReference type="Proteomes" id="UP000664781">
    <property type="component" value="Unassembled WGS sequence"/>
</dbReference>
<gene>
    <name evidence="2" type="ORF">J1792_01490</name>
</gene>
<feature type="transmembrane region" description="Helical" evidence="1">
    <location>
        <begin position="40"/>
        <end position="62"/>
    </location>
</feature>
<accession>A0A939JLP9</accession>
<keyword evidence="3" id="KW-1185">Reference proteome</keyword>
<keyword evidence="1" id="KW-1133">Transmembrane helix</keyword>
<name>A0A939JLP9_9ACTN</name>
<comment type="caution">
    <text evidence="2">The sequence shown here is derived from an EMBL/GenBank/DDBJ whole genome shotgun (WGS) entry which is preliminary data.</text>
</comment>
<organism evidence="2 3">
    <name type="scientific">Streptomyces triculaminicus</name>
    <dbReference type="NCBI Taxonomy" id="2816232"/>
    <lineage>
        <taxon>Bacteria</taxon>
        <taxon>Bacillati</taxon>
        <taxon>Actinomycetota</taxon>
        <taxon>Actinomycetes</taxon>
        <taxon>Kitasatosporales</taxon>
        <taxon>Streptomycetaceae</taxon>
        <taxon>Streptomyces</taxon>
    </lineage>
</organism>
<dbReference type="EMBL" id="JAFMOF010000001">
    <property type="protein sequence ID" value="MBO0651523.1"/>
    <property type="molecule type" value="Genomic_DNA"/>
</dbReference>
<proteinExistence type="predicted"/>
<sequence>MSNAVRALLMTTGVALIAFGAVFLFFWHAEVVELAGSARLISGLALRAVEAAVLYGGSWLAVKGWNGRWGKQEA</sequence>
<evidence type="ECO:0000313" key="2">
    <source>
        <dbReference type="EMBL" id="MBO0651523.1"/>
    </source>
</evidence>
<dbReference type="AlphaFoldDB" id="A0A939JLP9"/>
<evidence type="ECO:0000313" key="3">
    <source>
        <dbReference type="Proteomes" id="UP000664781"/>
    </source>
</evidence>